<evidence type="ECO:0000313" key="2">
    <source>
        <dbReference type="EMBL" id="PWB96161.1"/>
    </source>
</evidence>
<sequence>MRRWKRWIDTLSREQAGSASLEFISAGVLLLVPLVYLVLALGALQAGSFAVEGAARQAARVFVEAGDQASAESRAQQAVQFALADHGLESAGSTVTVVCSPDPSRCLTRSGIVTVLVSVTVPMPFVPQALSVAAPLAVPMEASATQQVSRFAQVP</sequence>
<protein>
    <recommendedName>
        <fullName evidence="4">TadE family protein</fullName>
    </recommendedName>
</protein>
<organism evidence="2 3">
    <name type="scientific">Homoserinimonas hongtaonis</name>
    <dbReference type="NCBI Taxonomy" id="2079791"/>
    <lineage>
        <taxon>Bacteria</taxon>
        <taxon>Bacillati</taxon>
        <taxon>Actinomycetota</taxon>
        <taxon>Actinomycetes</taxon>
        <taxon>Micrococcales</taxon>
        <taxon>Microbacteriaceae</taxon>
        <taxon>Homoserinimonas</taxon>
    </lineage>
</organism>
<evidence type="ECO:0008006" key="4">
    <source>
        <dbReference type="Google" id="ProtNLM"/>
    </source>
</evidence>
<keyword evidence="1" id="KW-0472">Membrane</keyword>
<keyword evidence="1" id="KW-0812">Transmembrane</keyword>
<evidence type="ECO:0000256" key="1">
    <source>
        <dbReference type="SAM" id="Phobius"/>
    </source>
</evidence>
<evidence type="ECO:0000313" key="3">
    <source>
        <dbReference type="Proteomes" id="UP000244978"/>
    </source>
</evidence>
<reference evidence="3" key="1">
    <citation type="submission" date="2018-04" db="EMBL/GenBank/DDBJ databases">
        <authorList>
            <person name="Liu S."/>
            <person name="Wang Z."/>
            <person name="Li J."/>
        </authorList>
    </citation>
    <scope>NUCLEOTIDE SEQUENCE [LARGE SCALE GENOMIC DNA]</scope>
    <source>
        <strain evidence="3">S1194</strain>
    </source>
</reference>
<name>A0A2U1SWZ9_9MICO</name>
<dbReference type="AlphaFoldDB" id="A0A2U1SWZ9"/>
<keyword evidence="1" id="KW-1133">Transmembrane helix</keyword>
<keyword evidence="3" id="KW-1185">Reference proteome</keyword>
<accession>A0A2U1SWZ9</accession>
<comment type="caution">
    <text evidence="2">The sequence shown here is derived from an EMBL/GenBank/DDBJ whole genome shotgun (WGS) entry which is preliminary data.</text>
</comment>
<dbReference type="RefSeq" id="WP_108998400.1">
    <property type="nucleotide sequence ID" value="NZ_QEEX01000002.1"/>
</dbReference>
<gene>
    <name evidence="2" type="ORF">DF220_12350</name>
</gene>
<dbReference type="EMBL" id="QEEX01000002">
    <property type="protein sequence ID" value="PWB96161.1"/>
    <property type="molecule type" value="Genomic_DNA"/>
</dbReference>
<feature type="transmembrane region" description="Helical" evidence="1">
    <location>
        <begin position="21"/>
        <end position="44"/>
    </location>
</feature>
<proteinExistence type="predicted"/>
<dbReference type="Proteomes" id="UP000244978">
    <property type="component" value="Unassembled WGS sequence"/>
</dbReference>